<sequence length="244" mass="28177">MAATFPQFSDLPKELRLMIWEEALLGARDNRTVFLNRDRIWPMKHLISPLLSVNTESRVCAQAFYHVQLDVYSWCDIDSLCDSLRYSLCDLLRDVMGHEYDRLHRREDVTDQEAQALGDSAQKRGKLYLIPEQDTLVYGSVGRGWGSALFGDGFNPHNFIFTKLPASAREKVRSLIRIYPPERRNLSSTDMCGIMESGGQLPYKPERWVWYQGLHRNGEKLLVHEAYLAELQREELLQAQNAEG</sequence>
<accession>A0A423XMQ0</accession>
<dbReference type="InterPro" id="IPR045518">
    <property type="entry name" value="2EXR"/>
</dbReference>
<feature type="domain" description="2EXR" evidence="1">
    <location>
        <begin position="5"/>
        <end position="70"/>
    </location>
</feature>
<dbReference type="InParanoid" id="A0A423XMQ0"/>
<protein>
    <recommendedName>
        <fullName evidence="1">2EXR domain-containing protein</fullName>
    </recommendedName>
</protein>
<dbReference type="AlphaFoldDB" id="A0A423XMQ0"/>
<evidence type="ECO:0000313" key="3">
    <source>
        <dbReference type="Proteomes" id="UP000285146"/>
    </source>
</evidence>
<keyword evidence="3" id="KW-1185">Reference proteome</keyword>
<evidence type="ECO:0000259" key="1">
    <source>
        <dbReference type="Pfam" id="PF20150"/>
    </source>
</evidence>
<evidence type="ECO:0000313" key="2">
    <source>
        <dbReference type="EMBL" id="ROW17783.1"/>
    </source>
</evidence>
<proteinExistence type="predicted"/>
<dbReference type="Proteomes" id="UP000285146">
    <property type="component" value="Unassembled WGS sequence"/>
</dbReference>
<comment type="caution">
    <text evidence="2">The sequence shown here is derived from an EMBL/GenBank/DDBJ whole genome shotgun (WGS) entry which is preliminary data.</text>
</comment>
<dbReference type="EMBL" id="LKEB01000002">
    <property type="protein sequence ID" value="ROW17783.1"/>
    <property type="molecule type" value="Genomic_DNA"/>
</dbReference>
<dbReference type="Pfam" id="PF20150">
    <property type="entry name" value="2EXR"/>
    <property type="match status" value="1"/>
</dbReference>
<reference evidence="2 3" key="1">
    <citation type="submission" date="2015-09" db="EMBL/GenBank/DDBJ databases">
        <title>Host preference determinants of Valsa canker pathogens revealed by comparative genomics.</title>
        <authorList>
            <person name="Yin Z."/>
            <person name="Huang L."/>
        </authorList>
    </citation>
    <scope>NUCLEOTIDE SEQUENCE [LARGE SCALE GENOMIC DNA]</scope>
    <source>
        <strain evidence="2 3">SXYLt</strain>
    </source>
</reference>
<gene>
    <name evidence="2" type="ORF">VPNG_00887</name>
</gene>
<dbReference type="OrthoDB" id="4707605at2759"/>
<organism evidence="2 3">
    <name type="scientific">Cytospora leucostoma</name>
    <dbReference type="NCBI Taxonomy" id="1230097"/>
    <lineage>
        <taxon>Eukaryota</taxon>
        <taxon>Fungi</taxon>
        <taxon>Dikarya</taxon>
        <taxon>Ascomycota</taxon>
        <taxon>Pezizomycotina</taxon>
        <taxon>Sordariomycetes</taxon>
        <taxon>Sordariomycetidae</taxon>
        <taxon>Diaporthales</taxon>
        <taxon>Cytosporaceae</taxon>
        <taxon>Cytospora</taxon>
    </lineage>
</organism>
<name>A0A423XMQ0_9PEZI</name>